<dbReference type="Proteomes" id="UP000029980">
    <property type="component" value="Chromosome"/>
</dbReference>
<reference evidence="2 3" key="1">
    <citation type="journal article" date="2015" name="Int. J. Syst. Evol. Microbiol.">
        <title>Thermococcus eurythermalis sp. nov., a conditional piezophilic hyperthermophilic archaeon with a wide temperature range isolated from an oil-immersed chimney in the Guaymas Basin.</title>
        <authorList>
            <person name="Zhao W."/>
            <person name="Zeng X."/>
            <person name="Xiao X."/>
        </authorList>
    </citation>
    <scope>NUCLEOTIDE SEQUENCE [LARGE SCALE GENOMIC DNA]</scope>
    <source>
        <strain evidence="2 3">A501</strain>
    </source>
</reference>
<dbReference type="AlphaFoldDB" id="A0A097QSK8"/>
<dbReference type="HOGENOM" id="CLU_2420210_0_0_2"/>
<name>A0A097QSK8_9EURY</name>
<organism evidence="2 3">
    <name type="scientific">Thermococcus eurythermalis</name>
    <dbReference type="NCBI Taxonomy" id="1505907"/>
    <lineage>
        <taxon>Archaea</taxon>
        <taxon>Methanobacteriati</taxon>
        <taxon>Methanobacteriota</taxon>
        <taxon>Thermococci</taxon>
        <taxon>Thermococcales</taxon>
        <taxon>Thermococcaceae</taxon>
        <taxon>Thermococcus</taxon>
    </lineage>
</organism>
<protein>
    <submittedName>
        <fullName evidence="2">Uncharacterized protein</fullName>
    </submittedName>
</protein>
<gene>
    <name evidence="2" type="ORF">TEU_03235</name>
</gene>
<feature type="transmembrane region" description="Helical" evidence="1">
    <location>
        <begin position="7"/>
        <end position="32"/>
    </location>
</feature>
<dbReference type="EMBL" id="CP008887">
    <property type="protein sequence ID" value="AIU69439.1"/>
    <property type="molecule type" value="Genomic_DNA"/>
</dbReference>
<evidence type="ECO:0000313" key="3">
    <source>
        <dbReference type="Proteomes" id="UP000029980"/>
    </source>
</evidence>
<proteinExistence type="predicted"/>
<dbReference type="KEGG" id="teu:TEU_03235"/>
<feature type="transmembrane region" description="Helical" evidence="1">
    <location>
        <begin position="38"/>
        <end position="58"/>
    </location>
</feature>
<evidence type="ECO:0000256" key="1">
    <source>
        <dbReference type="SAM" id="Phobius"/>
    </source>
</evidence>
<accession>A0A097QSK8</accession>
<keyword evidence="1" id="KW-0812">Transmembrane</keyword>
<keyword evidence="1" id="KW-0472">Membrane</keyword>
<dbReference type="RefSeq" id="WP_050002416.1">
    <property type="nucleotide sequence ID" value="NZ_CP008887.1"/>
</dbReference>
<feature type="transmembrane region" description="Helical" evidence="1">
    <location>
        <begin position="65"/>
        <end position="88"/>
    </location>
</feature>
<dbReference type="GeneID" id="25152448"/>
<evidence type="ECO:0000313" key="2">
    <source>
        <dbReference type="EMBL" id="AIU69439.1"/>
    </source>
</evidence>
<sequence length="90" mass="9979">MDDERVFLNYLIFTVPQVTVLVGAIFGILVLVGVETPIVLGIFALLYGVMLLAVALIAREHFSGLMLYWLFLFFSIVLALSGVGILVYNR</sequence>
<keyword evidence="1" id="KW-1133">Transmembrane helix</keyword>
<dbReference type="OrthoDB" id="86035at2157"/>
<dbReference type="STRING" id="1505907.TEU_03235"/>
<keyword evidence="3" id="KW-1185">Reference proteome</keyword>